<accession>A0A0E0DQP3</accession>
<keyword evidence="2" id="KW-1185">Reference proteome</keyword>
<dbReference type="AlphaFoldDB" id="A0A0E0DQP3"/>
<dbReference type="Gramene" id="OMERI05G12400.1">
    <property type="protein sequence ID" value="OMERI05G12400.1"/>
    <property type="gene ID" value="OMERI05G12400"/>
</dbReference>
<reference evidence="1" key="2">
    <citation type="submission" date="2018-05" db="EMBL/GenBank/DDBJ databases">
        <title>OmerRS3 (Oryza meridionalis Reference Sequence Version 3).</title>
        <authorList>
            <person name="Zhang J."/>
            <person name="Kudrna D."/>
            <person name="Lee S."/>
            <person name="Talag J."/>
            <person name="Welchert J."/>
            <person name="Wing R.A."/>
        </authorList>
    </citation>
    <scope>NUCLEOTIDE SEQUENCE [LARGE SCALE GENOMIC DNA]</scope>
    <source>
        <strain evidence="1">cv. OR44</strain>
    </source>
</reference>
<evidence type="ECO:0000313" key="1">
    <source>
        <dbReference type="EnsemblPlants" id="OMERI05G12400.1"/>
    </source>
</evidence>
<dbReference type="Proteomes" id="UP000008021">
    <property type="component" value="Chromosome 5"/>
</dbReference>
<dbReference type="EnsemblPlants" id="OMERI05G12400.1">
    <property type="protein sequence ID" value="OMERI05G12400.1"/>
    <property type="gene ID" value="OMERI05G12400"/>
</dbReference>
<reference evidence="1" key="1">
    <citation type="submission" date="2015-04" db="UniProtKB">
        <authorList>
            <consortium name="EnsemblPlants"/>
        </authorList>
    </citation>
    <scope>IDENTIFICATION</scope>
</reference>
<evidence type="ECO:0000313" key="2">
    <source>
        <dbReference type="Proteomes" id="UP000008021"/>
    </source>
</evidence>
<protein>
    <submittedName>
        <fullName evidence="1">Uncharacterized protein</fullName>
    </submittedName>
</protein>
<organism evidence="1">
    <name type="scientific">Oryza meridionalis</name>
    <dbReference type="NCBI Taxonomy" id="40149"/>
    <lineage>
        <taxon>Eukaryota</taxon>
        <taxon>Viridiplantae</taxon>
        <taxon>Streptophyta</taxon>
        <taxon>Embryophyta</taxon>
        <taxon>Tracheophyta</taxon>
        <taxon>Spermatophyta</taxon>
        <taxon>Magnoliopsida</taxon>
        <taxon>Liliopsida</taxon>
        <taxon>Poales</taxon>
        <taxon>Poaceae</taxon>
        <taxon>BOP clade</taxon>
        <taxon>Oryzoideae</taxon>
        <taxon>Oryzeae</taxon>
        <taxon>Oryzinae</taxon>
        <taxon>Oryza</taxon>
    </lineage>
</organism>
<sequence>MRDRLPTEWNRHPWRQLRKTEFTIKLDGKTTTEITRKPVQSEWRENGLCLGTWLHIFTYCDTHHQDDWTRVTTVELPTDDRRLARFAEATVSKMLAFAEGLLCC</sequence>
<name>A0A0E0DQP3_9ORYZ</name>
<dbReference type="HOGENOM" id="CLU_2254438_0_0_1"/>
<proteinExistence type="predicted"/>